<evidence type="ECO:0000256" key="1">
    <source>
        <dbReference type="SAM" id="MobiDB-lite"/>
    </source>
</evidence>
<feature type="compositionally biased region" description="Gly residues" evidence="1">
    <location>
        <begin position="159"/>
        <end position="169"/>
    </location>
</feature>
<dbReference type="EMBL" id="OOIL02003702">
    <property type="protein sequence ID" value="VFQ88917.1"/>
    <property type="molecule type" value="Genomic_DNA"/>
</dbReference>
<organism evidence="2 3">
    <name type="scientific">Cuscuta campestris</name>
    <dbReference type="NCBI Taxonomy" id="132261"/>
    <lineage>
        <taxon>Eukaryota</taxon>
        <taxon>Viridiplantae</taxon>
        <taxon>Streptophyta</taxon>
        <taxon>Embryophyta</taxon>
        <taxon>Tracheophyta</taxon>
        <taxon>Spermatophyta</taxon>
        <taxon>Magnoliopsida</taxon>
        <taxon>eudicotyledons</taxon>
        <taxon>Gunneridae</taxon>
        <taxon>Pentapetalae</taxon>
        <taxon>asterids</taxon>
        <taxon>lamiids</taxon>
        <taxon>Solanales</taxon>
        <taxon>Convolvulaceae</taxon>
        <taxon>Cuscuteae</taxon>
        <taxon>Cuscuta</taxon>
        <taxon>Cuscuta subgen. Grammica</taxon>
        <taxon>Cuscuta sect. Cleistogrammica</taxon>
    </lineage>
</organism>
<accession>A0A484MKA8</accession>
<feature type="region of interest" description="Disordered" evidence="1">
    <location>
        <begin position="1"/>
        <end position="21"/>
    </location>
</feature>
<reference evidence="2 3" key="1">
    <citation type="submission" date="2018-04" db="EMBL/GenBank/DDBJ databases">
        <authorList>
            <person name="Vogel A."/>
        </authorList>
    </citation>
    <scope>NUCLEOTIDE SEQUENCE [LARGE SCALE GENOMIC DNA]</scope>
</reference>
<name>A0A484MKA8_9ASTE</name>
<keyword evidence="3" id="KW-1185">Reference proteome</keyword>
<evidence type="ECO:0000313" key="2">
    <source>
        <dbReference type="EMBL" id="VFQ88917.1"/>
    </source>
</evidence>
<evidence type="ECO:0000313" key="3">
    <source>
        <dbReference type="Proteomes" id="UP000595140"/>
    </source>
</evidence>
<feature type="compositionally biased region" description="Basic residues" evidence="1">
    <location>
        <begin position="121"/>
        <end position="134"/>
    </location>
</feature>
<dbReference type="PANTHER" id="PTHR31903:SF6">
    <property type="entry name" value="F12F1.11-RELATED"/>
    <property type="match status" value="1"/>
</dbReference>
<dbReference type="PANTHER" id="PTHR31903">
    <property type="entry name" value="F12F1.11-RELATED"/>
    <property type="match status" value="1"/>
</dbReference>
<proteinExistence type="predicted"/>
<dbReference type="Proteomes" id="UP000595140">
    <property type="component" value="Unassembled WGS sequence"/>
</dbReference>
<dbReference type="OrthoDB" id="1937859at2759"/>
<gene>
    <name evidence="2" type="ORF">CCAM_LOCUS30693</name>
</gene>
<protein>
    <submittedName>
        <fullName evidence="2">Uncharacterized protein</fullName>
    </submittedName>
</protein>
<sequence>MKKLYRKSTVHPTPAPPPPPSLSTRLAFLPAAILALLASLSEEDKQVLSYFLFCPSATLSTPHAFMKGRGGGGGAADHHPPSPSCYCFNCYRSFWARWDSSPDRRIIDEIVEAYEDGLQRKKEKNRKKETRKIGKGPAVGLKSKDDSGESGAVPEMPGDSGGGGDGGAAERGSVRRFVGFLGEKIWSVWT</sequence>
<dbReference type="AlphaFoldDB" id="A0A484MKA8"/>
<feature type="region of interest" description="Disordered" evidence="1">
    <location>
        <begin position="120"/>
        <end position="170"/>
    </location>
</feature>